<keyword evidence="5" id="KW-1185">Reference proteome</keyword>
<feature type="compositionally biased region" description="Low complexity" evidence="1">
    <location>
        <begin position="350"/>
        <end position="363"/>
    </location>
</feature>
<feature type="signal peptide" evidence="2">
    <location>
        <begin position="1"/>
        <end position="22"/>
    </location>
</feature>
<comment type="caution">
    <text evidence="4">The sequence shown here is derived from an EMBL/GenBank/DDBJ whole genome shotgun (WGS) entry which is preliminary data.</text>
</comment>
<evidence type="ECO:0000313" key="4">
    <source>
        <dbReference type="EMBL" id="PSC76522.1"/>
    </source>
</evidence>
<proteinExistence type="predicted"/>
<dbReference type="OrthoDB" id="504708at2759"/>
<dbReference type="InterPro" id="IPR011330">
    <property type="entry name" value="Glyco_hydro/deAcase_b/a-brl"/>
</dbReference>
<feature type="region of interest" description="Disordered" evidence="1">
    <location>
        <begin position="350"/>
        <end position="385"/>
    </location>
</feature>
<feature type="compositionally biased region" description="Low complexity" evidence="1">
    <location>
        <begin position="374"/>
        <end position="385"/>
    </location>
</feature>
<dbReference type="PANTHER" id="PTHR45985:SF3">
    <property type="entry name" value="CHITIN DEACETYLASE-LIKE 4"/>
    <property type="match status" value="1"/>
</dbReference>
<dbReference type="Pfam" id="PF01522">
    <property type="entry name" value="Polysacc_deac_1"/>
    <property type="match status" value="1"/>
</dbReference>
<feature type="chain" id="PRO_5015167302" evidence="2">
    <location>
        <begin position="23"/>
        <end position="385"/>
    </location>
</feature>
<evidence type="ECO:0000313" key="5">
    <source>
        <dbReference type="Proteomes" id="UP000239649"/>
    </source>
</evidence>
<name>A0A2P6VR08_9CHLO</name>
<reference evidence="4 5" key="1">
    <citation type="journal article" date="2018" name="Plant J.">
        <title>Genome sequences of Chlorella sorokiniana UTEX 1602 and Micractinium conductrix SAG 241.80: implications to maltose excretion by a green alga.</title>
        <authorList>
            <person name="Arriola M.B."/>
            <person name="Velmurugan N."/>
            <person name="Zhang Y."/>
            <person name="Plunkett M.H."/>
            <person name="Hondzo H."/>
            <person name="Barney B.M."/>
        </authorList>
    </citation>
    <scope>NUCLEOTIDE SEQUENCE [LARGE SCALE GENOMIC DNA]</scope>
    <source>
        <strain evidence="4 5">SAG 241.80</strain>
    </source>
</reference>
<dbReference type="Gene3D" id="3.20.20.370">
    <property type="entry name" value="Glycoside hydrolase/deacetylase"/>
    <property type="match status" value="1"/>
</dbReference>
<dbReference type="EMBL" id="LHPF02000001">
    <property type="protein sequence ID" value="PSC76522.1"/>
    <property type="molecule type" value="Genomic_DNA"/>
</dbReference>
<evidence type="ECO:0000259" key="3">
    <source>
        <dbReference type="Pfam" id="PF01522"/>
    </source>
</evidence>
<dbReference type="InterPro" id="IPR052740">
    <property type="entry name" value="CE4"/>
</dbReference>
<dbReference type="GO" id="GO:0005975">
    <property type="term" value="P:carbohydrate metabolic process"/>
    <property type="evidence" value="ECO:0007669"/>
    <property type="project" value="InterPro"/>
</dbReference>
<sequence length="385" mass="40788">MTAARVLRASLLLAAIAAATAGVEPSTSPPGGLSPEQTPQFVLFTHDDAIDSDSYYAVRQVADGVREVNGCPLGATMFVKVAGTDCDHLLELYQSGLEVADHSITHTSFLEMPSDQIVEELVGARSRLAECGLPESAVVGARTPFLRINPEVRRILHDNGFLYDSSLRDFANRGGSLTTDMNNREWPWDMEYGIPNCGDGGNSVQQCADGESYPGLFEVPVWVLNALGGEYHMNYGDDGAAPVYDILKANFDAAYDGNRAPMPIFVHTPWIQDFTDDLFRFIEYAGSKPDVYFVSIRQLLAWMENPIPKDRLTPQLLGCGNEGGAGPAEAHGQYTVGGAGAGAGVAWNAAPAAAPQPSGAEVPTPAPAPGPGPAGAEQLPAPGTV</sequence>
<gene>
    <name evidence="4" type="primary">g614</name>
    <name evidence="4" type="ORF">C2E20_0614</name>
</gene>
<dbReference type="GO" id="GO:0016810">
    <property type="term" value="F:hydrolase activity, acting on carbon-nitrogen (but not peptide) bonds"/>
    <property type="evidence" value="ECO:0007669"/>
    <property type="project" value="InterPro"/>
</dbReference>
<dbReference type="STRING" id="554055.A0A2P6VR08"/>
<dbReference type="CDD" id="cd10919">
    <property type="entry name" value="CE4_CDA_like"/>
    <property type="match status" value="1"/>
</dbReference>
<accession>A0A2P6VR08</accession>
<evidence type="ECO:0000256" key="2">
    <source>
        <dbReference type="SAM" id="SignalP"/>
    </source>
</evidence>
<dbReference type="PANTHER" id="PTHR45985">
    <property type="match status" value="1"/>
</dbReference>
<protein>
    <submittedName>
        <fullName evidence="4">Polysaccharide deacetylase</fullName>
    </submittedName>
</protein>
<feature type="domain" description="NodB homology" evidence="3">
    <location>
        <begin position="75"/>
        <end position="161"/>
    </location>
</feature>
<organism evidence="4 5">
    <name type="scientific">Micractinium conductrix</name>
    <dbReference type="NCBI Taxonomy" id="554055"/>
    <lineage>
        <taxon>Eukaryota</taxon>
        <taxon>Viridiplantae</taxon>
        <taxon>Chlorophyta</taxon>
        <taxon>core chlorophytes</taxon>
        <taxon>Trebouxiophyceae</taxon>
        <taxon>Chlorellales</taxon>
        <taxon>Chlorellaceae</taxon>
        <taxon>Chlorella clade</taxon>
        <taxon>Micractinium</taxon>
    </lineage>
</organism>
<evidence type="ECO:0000256" key="1">
    <source>
        <dbReference type="SAM" id="MobiDB-lite"/>
    </source>
</evidence>
<dbReference type="AlphaFoldDB" id="A0A2P6VR08"/>
<dbReference type="SUPFAM" id="SSF88713">
    <property type="entry name" value="Glycoside hydrolase/deacetylase"/>
    <property type="match status" value="1"/>
</dbReference>
<dbReference type="InterPro" id="IPR002509">
    <property type="entry name" value="NODB_dom"/>
</dbReference>
<keyword evidence="2" id="KW-0732">Signal</keyword>
<dbReference type="Proteomes" id="UP000239649">
    <property type="component" value="Unassembled WGS sequence"/>
</dbReference>